<feature type="domain" description="F-box" evidence="1">
    <location>
        <begin position="1"/>
        <end position="46"/>
    </location>
</feature>
<evidence type="ECO:0000313" key="2">
    <source>
        <dbReference type="EMBL" id="KAK5952546.1"/>
    </source>
</evidence>
<dbReference type="InterPro" id="IPR001810">
    <property type="entry name" value="F-box_dom"/>
</dbReference>
<name>A0AAN8ESD4_9EURO</name>
<dbReference type="InterPro" id="IPR036047">
    <property type="entry name" value="F-box-like_dom_sf"/>
</dbReference>
<proteinExistence type="predicted"/>
<evidence type="ECO:0000259" key="1">
    <source>
        <dbReference type="PROSITE" id="PS50181"/>
    </source>
</evidence>
<dbReference type="EMBL" id="JAKLMC020000015">
    <property type="protein sequence ID" value="KAK5952546.1"/>
    <property type="molecule type" value="Genomic_DNA"/>
</dbReference>
<reference evidence="2 3" key="1">
    <citation type="submission" date="2022-12" db="EMBL/GenBank/DDBJ databases">
        <title>Genomic features and morphological characterization of a novel Knufia sp. strain isolated from spacecraft assembly facility.</title>
        <authorList>
            <person name="Teixeira M."/>
            <person name="Chander A.M."/>
            <person name="Stajich J.E."/>
            <person name="Venkateswaran K."/>
        </authorList>
    </citation>
    <scope>NUCLEOTIDE SEQUENCE [LARGE SCALE GENOMIC DNA]</scope>
    <source>
        <strain evidence="2 3">FJI-L2-BK-P2</strain>
    </source>
</reference>
<keyword evidence="3" id="KW-1185">Reference proteome</keyword>
<dbReference type="Proteomes" id="UP001316803">
    <property type="component" value="Unassembled WGS sequence"/>
</dbReference>
<sequence>MHKVPNELLTKILALVPYSPKALQTLKQVNKRFREITDSNALRLAIAHNQCFEMIALCGTPVLHSDHLARYMARYAKVEAAVKKIAKKEDTPKVTQALTLGMYLLEFMDTLEYDVPGVETWVYLWVAAREYFLPGPVKLAVRYTVSRICDTYFPSYGFYACLLRFEDIRKLRAAENGLRENIVWLETFRKRAFEAAALRKHHNVRIVDAINENEMDQFYMDAASHFQLLLCSLQYQTKSDIHKPRYAEGIGYLRAWQWRMLSHREGPSLRLARDPEINPAFFVPVFSETLVDNLVKDYVEDKGGYCGAHFDVDLKRAGIGLRTVVAHVKAKDIPEDLMKLVEEEQLTKFFA</sequence>
<evidence type="ECO:0000313" key="3">
    <source>
        <dbReference type="Proteomes" id="UP001316803"/>
    </source>
</evidence>
<organism evidence="2 3">
    <name type="scientific">Knufia fluminis</name>
    <dbReference type="NCBI Taxonomy" id="191047"/>
    <lineage>
        <taxon>Eukaryota</taxon>
        <taxon>Fungi</taxon>
        <taxon>Dikarya</taxon>
        <taxon>Ascomycota</taxon>
        <taxon>Pezizomycotina</taxon>
        <taxon>Eurotiomycetes</taxon>
        <taxon>Chaetothyriomycetidae</taxon>
        <taxon>Chaetothyriales</taxon>
        <taxon>Trichomeriaceae</taxon>
        <taxon>Knufia</taxon>
    </lineage>
</organism>
<protein>
    <recommendedName>
        <fullName evidence="1">F-box domain-containing protein</fullName>
    </recommendedName>
</protein>
<dbReference type="PROSITE" id="PS50181">
    <property type="entry name" value="FBOX"/>
    <property type="match status" value="1"/>
</dbReference>
<dbReference type="AlphaFoldDB" id="A0AAN8ESD4"/>
<gene>
    <name evidence="2" type="ORF">OHC33_006591</name>
</gene>
<comment type="caution">
    <text evidence="2">The sequence shown here is derived from an EMBL/GenBank/DDBJ whole genome shotgun (WGS) entry which is preliminary data.</text>
</comment>
<dbReference type="CDD" id="cd09917">
    <property type="entry name" value="F-box_SF"/>
    <property type="match status" value="1"/>
</dbReference>
<accession>A0AAN8ESD4</accession>
<dbReference type="SUPFAM" id="SSF81383">
    <property type="entry name" value="F-box domain"/>
    <property type="match status" value="1"/>
</dbReference>